<reference evidence="1 2" key="1">
    <citation type="submission" date="2018-10" db="EMBL/GenBank/DDBJ databases">
        <authorList>
            <person name="Criscuolo A."/>
        </authorList>
    </citation>
    <scope>NUCLEOTIDE SEQUENCE [LARGE SCALE GENOMIC DNA]</scope>
    <source>
        <strain evidence="1">DnA1</strain>
    </source>
</reference>
<organism evidence="1 2">
    <name type="scientific">Pigmentiphaga humi</name>
    <dbReference type="NCBI Taxonomy" id="2478468"/>
    <lineage>
        <taxon>Bacteria</taxon>
        <taxon>Pseudomonadati</taxon>
        <taxon>Pseudomonadota</taxon>
        <taxon>Betaproteobacteria</taxon>
        <taxon>Burkholderiales</taxon>
        <taxon>Alcaligenaceae</taxon>
        <taxon>Pigmentiphaga</taxon>
    </lineage>
</organism>
<gene>
    <name evidence="1" type="ORF">PIGHUM_04322</name>
</gene>
<accession>A0A3P4B7E3</accession>
<keyword evidence="2" id="KW-1185">Reference proteome</keyword>
<protein>
    <submittedName>
        <fullName evidence="1">Uncharacterized protein</fullName>
    </submittedName>
</protein>
<evidence type="ECO:0000313" key="2">
    <source>
        <dbReference type="Proteomes" id="UP000277294"/>
    </source>
</evidence>
<sequence>MAPDMPIAKVRPSSSVLRLRLPASAEMNRLVSTAKAPDMAIPWPVMPSVACRSLAMGVNRLTGRNSEAINAKAQTAKANTPLQEVGSS</sequence>
<dbReference type="AlphaFoldDB" id="A0A3P4B7E3"/>
<dbReference type="Proteomes" id="UP000277294">
    <property type="component" value="Unassembled WGS sequence"/>
</dbReference>
<proteinExistence type="predicted"/>
<evidence type="ECO:0000313" key="1">
    <source>
        <dbReference type="EMBL" id="VCU72224.1"/>
    </source>
</evidence>
<dbReference type="EMBL" id="UWPJ01000039">
    <property type="protein sequence ID" value="VCU72224.1"/>
    <property type="molecule type" value="Genomic_DNA"/>
</dbReference>
<name>A0A3P4B7E3_9BURK</name>